<dbReference type="PROSITE" id="PS50888">
    <property type="entry name" value="BHLH"/>
    <property type="match status" value="1"/>
</dbReference>
<dbReference type="Gene3D" id="4.10.280.10">
    <property type="entry name" value="Helix-loop-helix DNA-binding domain"/>
    <property type="match status" value="1"/>
</dbReference>
<comment type="subcellular location">
    <subcellularLocation>
        <location evidence="1">Nucleus</location>
    </subcellularLocation>
</comment>
<dbReference type="InterPro" id="IPR045895">
    <property type="entry name" value="bHLH91-like"/>
</dbReference>
<evidence type="ECO:0000256" key="2">
    <source>
        <dbReference type="ARBA" id="ARBA00023015"/>
    </source>
</evidence>
<dbReference type="PANTHER" id="PTHR46834">
    <property type="entry name" value="TRANSCRIPTION FACTOR BHLH91"/>
    <property type="match status" value="1"/>
</dbReference>
<gene>
    <name evidence="6" type="ORF">RJ640_006361</name>
</gene>
<dbReference type="CDD" id="cd18918">
    <property type="entry name" value="bHLH_AtMYC1_like"/>
    <property type="match status" value="1"/>
</dbReference>
<dbReference type="GO" id="GO:0048658">
    <property type="term" value="P:anther wall tapetum development"/>
    <property type="evidence" value="ECO:0007669"/>
    <property type="project" value="InterPro"/>
</dbReference>
<keyword evidence="7" id="KW-1185">Reference proteome</keyword>
<dbReference type="InterPro" id="IPR036638">
    <property type="entry name" value="HLH_DNA-bd_sf"/>
</dbReference>
<dbReference type="GO" id="GO:0046983">
    <property type="term" value="F:protein dimerization activity"/>
    <property type="evidence" value="ECO:0007669"/>
    <property type="project" value="InterPro"/>
</dbReference>
<sequence length="467" mass="51909">MPVNPEMYEASHTCFGSTSVQGLAEDVSSQSHISNCNPRFSVEELCYHLDPIQEDATALAVALVPGASAMEVELQQCLELEHCNQELSCVQSNWDTSTQGIQDVSNSSIYNHQQEERIVEIQDGHHQSFNVSSLLDNPYPPTSDLLDLFRLPDCSPSSLLPNSSISFTNLPHQPTNVPSSLNFLGDLPFTDSTYAVSNIIYDPLFHLNLPPHPPLFRDLLQPLPGSRAGSWFGGVDGREGNGEVYQGGVGSSFEDGVLEFNKNTKCMTKKRRNGKDTKHFPTEKDRREHLNDKYKALRMLVPNPTKNDKASIVGDAIEYIRELLRTVNALKILVEKKREGDSDLDVESTIKPCGDSEQSYSGTSLRTSLLQRKSDNTEVDVRIVDDEVTIKLVQQKRINSLLFVLKILHECKLDLHHVGGGLIGDHYSYLFNTKISEGSSVYASAIANRIIDVADRNYAVIAPTKSY</sequence>
<evidence type="ECO:0000256" key="4">
    <source>
        <dbReference type="ARBA" id="ARBA00023242"/>
    </source>
</evidence>
<dbReference type="InterPro" id="IPR011598">
    <property type="entry name" value="bHLH_dom"/>
</dbReference>
<evidence type="ECO:0000256" key="3">
    <source>
        <dbReference type="ARBA" id="ARBA00023163"/>
    </source>
</evidence>
<protein>
    <recommendedName>
        <fullName evidence="5">BHLH domain-containing protein</fullName>
    </recommendedName>
</protein>
<dbReference type="EMBL" id="JAVXUO010001376">
    <property type="protein sequence ID" value="KAK2982947.1"/>
    <property type="molecule type" value="Genomic_DNA"/>
</dbReference>
<evidence type="ECO:0000313" key="7">
    <source>
        <dbReference type="Proteomes" id="UP001187471"/>
    </source>
</evidence>
<evidence type="ECO:0000259" key="5">
    <source>
        <dbReference type="PROSITE" id="PS50888"/>
    </source>
</evidence>
<dbReference type="AlphaFoldDB" id="A0AA88R8G4"/>
<evidence type="ECO:0000313" key="6">
    <source>
        <dbReference type="EMBL" id="KAK2982947.1"/>
    </source>
</evidence>
<feature type="domain" description="BHLH" evidence="5">
    <location>
        <begin position="274"/>
        <end position="323"/>
    </location>
</feature>
<keyword evidence="4" id="KW-0539">Nucleus</keyword>
<accession>A0AA88R8G4</accession>
<organism evidence="6 7">
    <name type="scientific">Escallonia rubra</name>
    <dbReference type="NCBI Taxonomy" id="112253"/>
    <lineage>
        <taxon>Eukaryota</taxon>
        <taxon>Viridiplantae</taxon>
        <taxon>Streptophyta</taxon>
        <taxon>Embryophyta</taxon>
        <taxon>Tracheophyta</taxon>
        <taxon>Spermatophyta</taxon>
        <taxon>Magnoliopsida</taxon>
        <taxon>eudicotyledons</taxon>
        <taxon>Gunneridae</taxon>
        <taxon>Pentapetalae</taxon>
        <taxon>asterids</taxon>
        <taxon>campanulids</taxon>
        <taxon>Escalloniales</taxon>
        <taxon>Escalloniaceae</taxon>
        <taxon>Escallonia</taxon>
    </lineage>
</organism>
<keyword evidence="3" id="KW-0804">Transcription</keyword>
<dbReference type="SUPFAM" id="SSF47459">
    <property type="entry name" value="HLH, helix-loop-helix DNA-binding domain"/>
    <property type="match status" value="1"/>
</dbReference>
<reference evidence="6" key="1">
    <citation type="submission" date="2022-12" db="EMBL/GenBank/DDBJ databases">
        <title>Draft genome assemblies for two species of Escallonia (Escalloniales).</title>
        <authorList>
            <person name="Chanderbali A."/>
            <person name="Dervinis C."/>
            <person name="Anghel I."/>
            <person name="Soltis D."/>
            <person name="Soltis P."/>
            <person name="Zapata F."/>
        </authorList>
    </citation>
    <scope>NUCLEOTIDE SEQUENCE</scope>
    <source>
        <strain evidence="6">UCBG92.1500</strain>
        <tissue evidence="6">Leaf</tissue>
    </source>
</reference>
<keyword evidence="2" id="KW-0805">Transcription regulation</keyword>
<dbReference type="SMART" id="SM00353">
    <property type="entry name" value="HLH"/>
    <property type="match status" value="1"/>
</dbReference>
<dbReference type="PANTHER" id="PTHR46834:SF1">
    <property type="entry name" value="TRANSCRIPTION FACTOR BHLH10"/>
    <property type="match status" value="1"/>
</dbReference>
<dbReference type="Proteomes" id="UP001187471">
    <property type="component" value="Unassembled WGS sequence"/>
</dbReference>
<dbReference type="InterPro" id="IPR045896">
    <property type="entry name" value="MYC1-like_bHLH"/>
</dbReference>
<proteinExistence type="predicted"/>
<comment type="caution">
    <text evidence="6">The sequence shown here is derived from an EMBL/GenBank/DDBJ whole genome shotgun (WGS) entry which is preliminary data.</text>
</comment>
<name>A0AA88R8G4_9ASTE</name>
<dbReference type="Pfam" id="PF00010">
    <property type="entry name" value="HLH"/>
    <property type="match status" value="1"/>
</dbReference>
<evidence type="ECO:0000256" key="1">
    <source>
        <dbReference type="ARBA" id="ARBA00004123"/>
    </source>
</evidence>
<dbReference type="GO" id="GO:0006355">
    <property type="term" value="P:regulation of DNA-templated transcription"/>
    <property type="evidence" value="ECO:0007669"/>
    <property type="project" value="InterPro"/>
</dbReference>
<dbReference type="GO" id="GO:0005634">
    <property type="term" value="C:nucleus"/>
    <property type="evidence" value="ECO:0007669"/>
    <property type="project" value="UniProtKB-SubCell"/>
</dbReference>